<dbReference type="AlphaFoldDB" id="A0A031JWR4"/>
<keyword evidence="1" id="KW-0472">Membrane</keyword>
<accession>A0A031JWR4</accession>
<proteinExistence type="predicted"/>
<feature type="transmembrane region" description="Helical" evidence="1">
    <location>
        <begin position="31"/>
        <end position="53"/>
    </location>
</feature>
<dbReference type="PATRIC" id="fig|158500.4.peg.2314"/>
<comment type="caution">
    <text evidence="2">The sequence shown here is derived from an EMBL/GenBank/DDBJ whole genome shotgun (WGS) entry which is preliminary data.</text>
</comment>
<protein>
    <submittedName>
        <fullName evidence="2">Uncharacterized protein</fullName>
    </submittedName>
</protein>
<sequence>MKLYKDRQVTSAALRFGKVFSAEARADFSPVGLLAVGTMVTGILLGSAVIVAVSKGSKKKAGEHGPPAPPLPSS</sequence>
<reference evidence="2 3" key="1">
    <citation type="submission" date="2014-03" db="EMBL/GenBank/DDBJ databases">
        <title>Whole genome sequence of Novosphingobium resinovorum KF1.</title>
        <authorList>
            <person name="Gan H.M."/>
            <person name="Gan H.Y."/>
            <person name="Chew T.H."/>
            <person name="Savka M.A."/>
        </authorList>
    </citation>
    <scope>NUCLEOTIDE SEQUENCE [LARGE SCALE GENOMIC DNA]</scope>
    <source>
        <strain evidence="2 3">KF1</strain>
    </source>
</reference>
<dbReference type="EMBL" id="JFYZ01000010">
    <property type="protein sequence ID" value="EZP82246.1"/>
    <property type="molecule type" value="Genomic_DNA"/>
</dbReference>
<evidence type="ECO:0000313" key="2">
    <source>
        <dbReference type="EMBL" id="EZP82246.1"/>
    </source>
</evidence>
<gene>
    <name evidence="2" type="ORF">BV97_02269</name>
</gene>
<evidence type="ECO:0000256" key="1">
    <source>
        <dbReference type="SAM" id="Phobius"/>
    </source>
</evidence>
<evidence type="ECO:0000313" key="3">
    <source>
        <dbReference type="Proteomes" id="UP000024329"/>
    </source>
</evidence>
<keyword evidence="1" id="KW-0812">Transmembrane</keyword>
<dbReference type="STRING" id="158500.BES08_12805"/>
<dbReference type="RefSeq" id="WP_036525786.1">
    <property type="nucleotide sequence ID" value="NZ_CP128492.1"/>
</dbReference>
<keyword evidence="1" id="KW-1133">Transmembrane helix</keyword>
<dbReference type="Proteomes" id="UP000024329">
    <property type="component" value="Unassembled WGS sequence"/>
</dbReference>
<organism evidence="2 3">
    <name type="scientific">Novosphingobium resinovorum</name>
    <dbReference type="NCBI Taxonomy" id="158500"/>
    <lineage>
        <taxon>Bacteria</taxon>
        <taxon>Pseudomonadati</taxon>
        <taxon>Pseudomonadota</taxon>
        <taxon>Alphaproteobacteria</taxon>
        <taxon>Sphingomonadales</taxon>
        <taxon>Sphingomonadaceae</taxon>
        <taxon>Novosphingobium</taxon>
    </lineage>
</organism>
<name>A0A031JWR4_9SPHN</name>